<dbReference type="InterPro" id="IPR023631">
    <property type="entry name" value="Amidase_dom"/>
</dbReference>
<dbReference type="PANTHER" id="PTHR43372">
    <property type="entry name" value="FATTY-ACID AMIDE HYDROLASE"/>
    <property type="match status" value="1"/>
</dbReference>
<dbReference type="InterPro" id="IPR020556">
    <property type="entry name" value="Amidase_CS"/>
</dbReference>
<proteinExistence type="predicted"/>
<dbReference type="Pfam" id="PF01425">
    <property type="entry name" value="Amidase"/>
    <property type="match status" value="1"/>
</dbReference>
<evidence type="ECO:0000259" key="1">
    <source>
        <dbReference type="Pfam" id="PF01425"/>
    </source>
</evidence>
<evidence type="ECO:0000313" key="2">
    <source>
        <dbReference type="EMBL" id="CAA6830473.1"/>
    </source>
</evidence>
<accession>A0A6S6UNU5</accession>
<reference evidence="2" key="1">
    <citation type="submission" date="2020-01" db="EMBL/GenBank/DDBJ databases">
        <authorList>
            <person name="Meier V. D."/>
            <person name="Meier V D."/>
        </authorList>
    </citation>
    <scope>NUCLEOTIDE SEQUENCE</scope>
    <source>
        <strain evidence="2">HLG_WM_MAG_09</strain>
    </source>
</reference>
<sequence length="461" mass="49797">MNEITAWSAVETAQKIREREVSCTEVTKAHLDFVELANPVLNAIVESDPKQALATAAEYDNNWKAEGLPPLYGVPVTTKINVDQAGSATSNGLPALTENIATEDSPVVANLKQDGAIIIGRTNTPEFSLRWFTSNPLHGLTHNPWHPDITPGGSSGGAAAAVAVGMGCIAHGNDLGGSLRYPATCCGVATIRPSMGRIATHNPSHPERPPFTHAMSVQGPIARTIADVRLGLNSMAKRSSLDPLWTNSQGNNEEKKRRWKIGWFIDAFDDGVDADVMAATASAVSALKEAGHKLIEMPPPRALDAATIWGDMLFTETRIMAGESIQTMGSPEIAGVFEAYGTFYDELNTKGLLQAMQQRMEIQRLWSQMFDDIDVFLLPVSGQKPFLNDQDVKSPETIPDIMRAQRFLYLVNVLGLPAATVPVGVYDGMPLGVQLIGAMHDDAVCLDVAEALERAVKFEKL</sequence>
<dbReference type="InterPro" id="IPR036928">
    <property type="entry name" value="AS_sf"/>
</dbReference>
<feature type="domain" description="Amidase" evidence="1">
    <location>
        <begin position="25"/>
        <end position="446"/>
    </location>
</feature>
<dbReference type="EMBL" id="CACVAT010000589">
    <property type="protein sequence ID" value="CAA6830473.1"/>
    <property type="molecule type" value="Genomic_DNA"/>
</dbReference>
<protein>
    <recommendedName>
        <fullName evidence="1">Amidase domain-containing protein</fullName>
    </recommendedName>
</protein>
<dbReference type="PROSITE" id="PS00571">
    <property type="entry name" value="AMIDASES"/>
    <property type="match status" value="1"/>
</dbReference>
<dbReference type="InterPro" id="IPR052739">
    <property type="entry name" value="FAAH2"/>
</dbReference>
<dbReference type="GO" id="GO:0012505">
    <property type="term" value="C:endomembrane system"/>
    <property type="evidence" value="ECO:0007669"/>
    <property type="project" value="TreeGrafter"/>
</dbReference>
<dbReference type="SUPFAM" id="SSF75304">
    <property type="entry name" value="Amidase signature (AS) enzymes"/>
    <property type="match status" value="1"/>
</dbReference>
<name>A0A6S6UNU5_9GAMM</name>
<dbReference type="AlphaFoldDB" id="A0A6S6UNU5"/>
<dbReference type="PANTHER" id="PTHR43372:SF4">
    <property type="entry name" value="FATTY-ACID AMIDE HYDROLASE 2"/>
    <property type="match status" value="1"/>
</dbReference>
<dbReference type="NCBIfam" id="NF005687">
    <property type="entry name" value="PRK07487.1"/>
    <property type="match status" value="1"/>
</dbReference>
<gene>
    <name evidence="2" type="ORF">HELGO_WM61517</name>
</gene>
<organism evidence="2">
    <name type="scientific">uncultured Thiotrichaceae bacterium</name>
    <dbReference type="NCBI Taxonomy" id="298394"/>
    <lineage>
        <taxon>Bacteria</taxon>
        <taxon>Pseudomonadati</taxon>
        <taxon>Pseudomonadota</taxon>
        <taxon>Gammaproteobacteria</taxon>
        <taxon>Thiotrichales</taxon>
        <taxon>Thiotrichaceae</taxon>
        <taxon>environmental samples</taxon>
    </lineage>
</organism>
<dbReference type="Gene3D" id="3.90.1300.10">
    <property type="entry name" value="Amidase signature (AS) domain"/>
    <property type="match status" value="1"/>
</dbReference>